<feature type="compositionally biased region" description="Basic residues" evidence="10">
    <location>
        <begin position="992"/>
        <end position="1003"/>
    </location>
</feature>
<dbReference type="InterPro" id="IPR031313">
    <property type="entry name" value="Sin1_PH_dom"/>
</dbReference>
<dbReference type="InterPro" id="IPR037431">
    <property type="entry name" value="REX4_DEDDh_dom"/>
</dbReference>
<dbReference type="InterPro" id="IPR031567">
    <property type="entry name" value="CRIM_dom"/>
</dbReference>
<evidence type="ECO:0000256" key="6">
    <source>
        <dbReference type="ARBA" id="ARBA00022801"/>
    </source>
</evidence>
<evidence type="ECO:0000256" key="4">
    <source>
        <dbReference type="ARBA" id="ARBA00016937"/>
    </source>
</evidence>
<evidence type="ECO:0000259" key="11">
    <source>
        <dbReference type="SMART" id="SM00479"/>
    </source>
</evidence>
<dbReference type="GO" id="GO:0005546">
    <property type="term" value="F:phosphatidylinositol-4,5-bisphosphate binding"/>
    <property type="evidence" value="ECO:0007669"/>
    <property type="project" value="TreeGrafter"/>
</dbReference>
<keyword evidence="8" id="KW-0539">Nucleus</keyword>
<dbReference type="eggNOG" id="KOG2249">
    <property type="taxonomic scope" value="Eukaryota"/>
</dbReference>
<dbReference type="FunFam" id="3.30.420.10:FF:000007">
    <property type="entry name" value="Interferon-stimulated exonuclease gene 20"/>
    <property type="match status" value="1"/>
</dbReference>
<feature type="domain" description="Exonuclease" evidence="11">
    <location>
        <begin position="1077"/>
        <end position="1238"/>
    </location>
</feature>
<dbReference type="InterPro" id="IPR008828">
    <property type="entry name" value="Sin1/Avo1"/>
</dbReference>
<evidence type="ECO:0000256" key="5">
    <source>
        <dbReference type="ARBA" id="ARBA00022722"/>
    </source>
</evidence>
<feature type="region of interest" description="Disordered" evidence="10">
    <location>
        <begin position="260"/>
        <end position="373"/>
    </location>
</feature>
<feature type="compositionally biased region" description="Polar residues" evidence="10">
    <location>
        <begin position="137"/>
        <end position="151"/>
    </location>
</feature>
<name>M3K3Z2_CANMX</name>
<feature type="region of interest" description="Disordered" evidence="10">
    <location>
        <begin position="406"/>
        <end position="438"/>
    </location>
</feature>
<sequence>MAFPLDQSELISHLRTTYIILNEDSNYSRNIIKPFQSDENVPKFQSLSDSPPITFEIARHLKKTINNNNNNNKLNDSFNSLPYVKKPKKSIKKKSRKKKLKKLKSTEKNDPITPTQTDVTDILSKPDEPRSRKDSLGYSTSDSNANYTTDSIMDKELTPIAEPNGDEVSKPDDSTSDTTPSSNGGNFGLRYTKTIRGTSGVSKKSRPKSRSKIPIVKFFQSGKEEDKVSNSDSDSDSDSDVDERKMKLYAGNSIDSTLNTIEDVTTEDGDITEKEKDQDIRNKTRKTSRAREDHSDAVTIDSDFGVPVNSKGHVVHNYQPGEDISDDDDDDEDEDEDEEDGEYDEYDTEEGSADFESVIRSGSNDSEFTDLDNDSMVDSSLILDSTYNDNGGDSFSFVRTSNVSEFDSRKNRKKKKNDSFDQHTVPKTTSSIRLRSSSVSHNKSMLGISALAKKPTLQFEKIVPSKIERPKDSNLSTLIHSKYKSTNTNPLNYYSFVEPSTSSMSHKASIDIFVPPNRKAVITNLSMVDNVAISDCIGYVLLHLCKLPQFNNINDFTYLNPNHWRLELVDEDGENYGSFGILDRTRLLSSYNNPKELAICKVTEPNEMKRNDTQSPLPVEFKKSLDSFQRKRHSINQIVETEFGDSLAEKIELQIGVYEYDGDGMPRKQSIKVPSDYSMGQVLKEFCGQHGLIPTKYRFKLVDESTGQSRFVRDVERCGDLTSLVLELIPSETKYNSIIEASYDNGMMLTSSKITPSDYTLPNITPNADQLEERVKELSIQDLRKQPSIAMPNAEPDQKVSINSANSIKQAISSNKYLDDILKGNNPELPINLNTIYFKWKVLKNNSKMKIKNFSEKNFIIDGDYIHLTPPDELTLRAPGESSVTNVNGHHNHHHNYLNHQFNKNHNKQSSKTYSFHITQIFKLKQYVKNPNYFRIIIQSQQVIGDDDNANNNNNTNGKEIPMKKFYLIAANEMAKLSSNWKKLNSKLQKQTPKKTITKKKKTPTTTITTTTTPSSKLINQIDNDQLPTTKPATPLEYTLWTNTKITPTSVPKVTTTTPPHLTISTINDSRKLDPGKYVSLDCEFVGIGPEGLESALARVSIVNYYGVILYDAYVRPNEKVTDFRTWVSGIRSFNLRDADDLKTAQKKTADIIEGKILVGHAVSNDLEMLFLSHPKSMIRDTSRFKKFRETAGGKAPSLKKLMKEFMDFEIQVGEHSSVEDARATMLLFRLFRREIEGPNKR</sequence>
<dbReference type="GO" id="GO:0031932">
    <property type="term" value="C:TORC2 complex"/>
    <property type="evidence" value="ECO:0007669"/>
    <property type="project" value="InterPro"/>
</dbReference>
<dbReference type="GO" id="GO:0005634">
    <property type="term" value="C:nucleus"/>
    <property type="evidence" value="ECO:0007669"/>
    <property type="project" value="UniProtKB-SubCell"/>
</dbReference>
<evidence type="ECO:0000256" key="2">
    <source>
        <dbReference type="ARBA" id="ARBA00009407"/>
    </source>
</evidence>
<feature type="region of interest" description="Disordered" evidence="10">
    <location>
        <begin position="990"/>
        <end position="1012"/>
    </location>
</feature>
<evidence type="ECO:0000256" key="10">
    <source>
        <dbReference type="SAM" id="MobiDB-lite"/>
    </source>
</evidence>
<feature type="compositionally biased region" description="Basic residues" evidence="10">
    <location>
        <begin position="85"/>
        <end position="103"/>
    </location>
</feature>
<accession>M3K3Z2</accession>
<dbReference type="OrthoDB" id="241990at2759"/>
<dbReference type="GO" id="GO:0038203">
    <property type="term" value="P:TORC2 signaling"/>
    <property type="evidence" value="ECO:0007669"/>
    <property type="project" value="TreeGrafter"/>
</dbReference>
<evidence type="ECO:0000313" key="13">
    <source>
        <dbReference type="Proteomes" id="UP000011777"/>
    </source>
</evidence>
<keyword evidence="6" id="KW-0378">Hydrolase</keyword>
<dbReference type="Gene3D" id="3.30.420.10">
    <property type="entry name" value="Ribonuclease H-like superfamily/Ribonuclease H"/>
    <property type="match status" value="1"/>
</dbReference>
<keyword evidence="13" id="KW-1185">Reference proteome</keyword>
<dbReference type="eggNOG" id="KOG3739">
    <property type="taxonomic scope" value="Eukaryota"/>
</dbReference>
<dbReference type="Proteomes" id="UP000011777">
    <property type="component" value="Unassembled WGS sequence"/>
</dbReference>
<proteinExistence type="inferred from homology"/>
<dbReference type="GO" id="GO:0008408">
    <property type="term" value="F:3'-5' exonuclease activity"/>
    <property type="evidence" value="ECO:0007669"/>
    <property type="project" value="InterPro"/>
</dbReference>
<dbReference type="InterPro" id="IPR011993">
    <property type="entry name" value="PH-like_dom_sf"/>
</dbReference>
<dbReference type="GO" id="GO:0005886">
    <property type="term" value="C:plasma membrane"/>
    <property type="evidence" value="ECO:0007669"/>
    <property type="project" value="TreeGrafter"/>
</dbReference>
<reference evidence="12 13" key="1">
    <citation type="submission" date="2013-02" db="EMBL/GenBank/DDBJ databases">
        <title>Genome sequence of Candida maltosa Xu316, a potential industrial strain for xylitol and ethanol production.</title>
        <authorList>
            <person name="Yu J."/>
            <person name="Wang Q."/>
            <person name="Geng X."/>
            <person name="Bao W."/>
            <person name="He P."/>
            <person name="Cai J."/>
        </authorList>
    </citation>
    <scope>NUCLEOTIDE SEQUENCE [LARGE SCALE GENOMIC DNA]</scope>
    <source>
        <strain evidence="13">Xu316</strain>
    </source>
</reference>
<dbReference type="SMART" id="SM00479">
    <property type="entry name" value="EXOIII"/>
    <property type="match status" value="1"/>
</dbReference>
<dbReference type="EMBL" id="AOGT01000648">
    <property type="protein sequence ID" value="EMG49474.1"/>
    <property type="molecule type" value="Genomic_DNA"/>
</dbReference>
<dbReference type="Gene3D" id="2.30.29.30">
    <property type="entry name" value="Pleckstrin-homology domain (PH domain)/Phosphotyrosine-binding domain (PTB)"/>
    <property type="match status" value="1"/>
</dbReference>
<evidence type="ECO:0000313" key="12">
    <source>
        <dbReference type="EMBL" id="EMG49474.1"/>
    </source>
</evidence>
<feature type="region of interest" description="Disordered" evidence="10">
    <location>
        <begin position="66"/>
        <end position="248"/>
    </location>
</feature>
<dbReference type="HOGENOM" id="CLU_007150_0_0_1"/>
<comment type="similarity">
    <text evidence="3">Belongs to the REXO4 family.</text>
</comment>
<comment type="caution">
    <text evidence="12">The sequence shown here is derived from an EMBL/GenBank/DDBJ whole genome shotgun (WGS) entry which is preliminary data.</text>
</comment>
<dbReference type="Pfam" id="PF16978">
    <property type="entry name" value="CRIM"/>
    <property type="match status" value="1"/>
</dbReference>
<comment type="function">
    <text evidence="9">Exoribonuclease involved in ribosome biosynthesis. Involved in the processing of ITS1, the internal transcribed spacer localized between the 18S and 5.8S rRNAs.</text>
</comment>
<dbReference type="AlphaFoldDB" id="M3K3Z2"/>
<comment type="subcellular location">
    <subcellularLocation>
        <location evidence="1">Nucleus</location>
    </subcellularLocation>
</comment>
<evidence type="ECO:0000256" key="8">
    <source>
        <dbReference type="ARBA" id="ARBA00023242"/>
    </source>
</evidence>
<keyword evidence="5" id="KW-0540">Nuclease</keyword>
<dbReference type="Pfam" id="PF00929">
    <property type="entry name" value="RNase_T"/>
    <property type="match status" value="1"/>
</dbReference>
<organism evidence="12 13">
    <name type="scientific">Candida maltosa (strain Xu316)</name>
    <name type="common">Yeast</name>
    <dbReference type="NCBI Taxonomy" id="1245528"/>
    <lineage>
        <taxon>Eukaryota</taxon>
        <taxon>Fungi</taxon>
        <taxon>Dikarya</taxon>
        <taxon>Ascomycota</taxon>
        <taxon>Saccharomycotina</taxon>
        <taxon>Pichiomycetes</taxon>
        <taxon>Debaryomycetaceae</taxon>
        <taxon>Candida/Lodderomyces clade</taxon>
        <taxon>Candida</taxon>
    </lineage>
</organism>
<dbReference type="STRING" id="1245528.M3K3Z2"/>
<dbReference type="OMA" id="KWVLQVY"/>
<dbReference type="PANTHER" id="PTHR13335:SF1">
    <property type="entry name" value="TARGET OF RAPAMYCIN COMPLEX 2 SUBUNIT MAPKAP1"/>
    <property type="match status" value="1"/>
</dbReference>
<dbReference type="GO" id="GO:0005737">
    <property type="term" value="C:cytoplasm"/>
    <property type="evidence" value="ECO:0007669"/>
    <property type="project" value="TreeGrafter"/>
</dbReference>
<evidence type="ECO:0000256" key="3">
    <source>
        <dbReference type="ARBA" id="ARBA00010489"/>
    </source>
</evidence>
<dbReference type="Pfam" id="PF16979">
    <property type="entry name" value="SIN1_PH"/>
    <property type="match status" value="1"/>
</dbReference>
<evidence type="ECO:0000256" key="9">
    <source>
        <dbReference type="ARBA" id="ARBA00025599"/>
    </source>
</evidence>
<dbReference type="GO" id="GO:0003676">
    <property type="term" value="F:nucleic acid binding"/>
    <property type="evidence" value="ECO:0007669"/>
    <property type="project" value="InterPro"/>
</dbReference>
<keyword evidence="7" id="KW-0269">Exonuclease</keyword>
<dbReference type="InterPro" id="IPR036397">
    <property type="entry name" value="RNaseH_sf"/>
</dbReference>
<dbReference type="CDD" id="cd06144">
    <property type="entry name" value="REX4_like"/>
    <property type="match status" value="1"/>
</dbReference>
<dbReference type="GO" id="GO:0006364">
    <property type="term" value="P:rRNA processing"/>
    <property type="evidence" value="ECO:0007669"/>
    <property type="project" value="InterPro"/>
</dbReference>
<gene>
    <name evidence="12" type="ORF">G210_5754</name>
</gene>
<evidence type="ECO:0000256" key="1">
    <source>
        <dbReference type="ARBA" id="ARBA00004123"/>
    </source>
</evidence>
<feature type="compositionally biased region" description="Basic and acidic residues" evidence="10">
    <location>
        <begin position="271"/>
        <end position="282"/>
    </location>
</feature>
<dbReference type="PANTHER" id="PTHR13335">
    <property type="entry name" value="TARGET OF RAPAMYCIN COMPLEX 2 SUBUNIT MAPKAP1"/>
    <property type="match status" value="1"/>
</dbReference>
<dbReference type="InterPro" id="IPR012337">
    <property type="entry name" value="RNaseH-like_sf"/>
</dbReference>
<feature type="compositionally biased region" description="Basic and acidic residues" evidence="10">
    <location>
        <begin position="124"/>
        <end position="135"/>
    </location>
</feature>
<feature type="compositionally biased region" description="Acidic residues" evidence="10">
    <location>
        <begin position="323"/>
        <end position="353"/>
    </location>
</feature>
<evidence type="ECO:0000256" key="7">
    <source>
        <dbReference type="ARBA" id="ARBA00022839"/>
    </source>
</evidence>
<dbReference type="InterPro" id="IPR013520">
    <property type="entry name" value="Ribonucl_H"/>
</dbReference>
<comment type="similarity">
    <text evidence="2">Belongs to the SIN1 family.</text>
</comment>
<dbReference type="SUPFAM" id="SSF53098">
    <property type="entry name" value="Ribonuclease H-like"/>
    <property type="match status" value="1"/>
</dbReference>
<protein>
    <recommendedName>
        <fullName evidence="4">RNA exonuclease 4</fullName>
    </recommendedName>
</protein>